<reference evidence="2" key="1">
    <citation type="submission" date="2019-04" db="EMBL/GenBank/DDBJ databases">
        <title>Evolution of Biomass-Degrading Anaerobic Consortia Revealed by Metagenomics.</title>
        <authorList>
            <person name="Peng X."/>
        </authorList>
    </citation>
    <scope>NUCLEOTIDE SEQUENCE</scope>
    <source>
        <strain evidence="2">SIG254</strain>
    </source>
</reference>
<dbReference type="EMBL" id="SVCM01000045">
    <property type="protein sequence ID" value="MBE6059304.1"/>
    <property type="molecule type" value="Genomic_DNA"/>
</dbReference>
<name>A0A927WBP4_9CLOT</name>
<dbReference type="InterPro" id="IPR046913">
    <property type="entry name" value="ABC-3C_CTD7"/>
</dbReference>
<organism evidence="2 3">
    <name type="scientific">Clostridium sulfidigenes</name>
    <dbReference type="NCBI Taxonomy" id="318464"/>
    <lineage>
        <taxon>Bacteria</taxon>
        <taxon>Bacillati</taxon>
        <taxon>Bacillota</taxon>
        <taxon>Clostridia</taxon>
        <taxon>Eubacteriales</taxon>
        <taxon>Clostridiaceae</taxon>
        <taxon>Clostridium</taxon>
    </lineage>
</organism>
<gene>
    <name evidence="2" type="ORF">E7215_03900</name>
</gene>
<evidence type="ECO:0000313" key="2">
    <source>
        <dbReference type="EMBL" id="MBE6059304.1"/>
    </source>
</evidence>
<dbReference type="Pfam" id="PF20283">
    <property type="entry name" value="CTD7"/>
    <property type="match status" value="1"/>
</dbReference>
<dbReference type="AlphaFoldDB" id="A0A927WBP4"/>
<evidence type="ECO:0000259" key="1">
    <source>
        <dbReference type="Pfam" id="PF20283"/>
    </source>
</evidence>
<evidence type="ECO:0000313" key="3">
    <source>
        <dbReference type="Proteomes" id="UP000768462"/>
    </source>
</evidence>
<feature type="domain" description="ABC-three component systems C-terminal" evidence="1">
    <location>
        <begin position="192"/>
        <end position="319"/>
    </location>
</feature>
<comment type="caution">
    <text evidence="2">The sequence shown here is derived from an EMBL/GenBank/DDBJ whole genome shotgun (WGS) entry which is preliminary data.</text>
</comment>
<sequence>MWIDTSEYENLVLVTCDNISQNSELIELRTFDRTKEKNELIVSCLTQEAERVKYARDSVDKFDDKPYKDRYKACESFLSLSKDERLGLISRMTIADGTPTIRDYRNEIIKLLNIVPLNYREEVADKLIAWWAIRSARALFNKSYEGIVKKQEVLMEIFDITSKVKTNRFVYDDMTKPSKDEIEGAKKSESILVKQIELVSGGPGRIRRSLKDYIQAMNQRKKWIDKDISKANDLQVFDEILKENWLDRFEPLQDDYLGECNEIMIQKGKQLLDWSYNDASKFVEPQFSELKRNFMVHGTYHNMSNQLNVGWHPEYRELLEEGDE</sequence>
<proteinExistence type="predicted"/>
<protein>
    <recommendedName>
        <fullName evidence="1">ABC-three component systems C-terminal domain-containing protein</fullName>
    </recommendedName>
</protein>
<accession>A0A927WBP4</accession>
<dbReference type="Proteomes" id="UP000768462">
    <property type="component" value="Unassembled WGS sequence"/>
</dbReference>